<dbReference type="Pfam" id="PF12867">
    <property type="entry name" value="DinB_2"/>
    <property type="match status" value="1"/>
</dbReference>
<comment type="caution">
    <text evidence="2">The sequence shown here is derived from an EMBL/GenBank/DDBJ whole genome shotgun (WGS) entry which is preliminary data.</text>
</comment>
<dbReference type="EMBL" id="JAUFQS010000005">
    <property type="protein sequence ID" value="MDN3687349.1"/>
    <property type="molecule type" value="Genomic_DNA"/>
</dbReference>
<dbReference type="Gene3D" id="1.20.120.450">
    <property type="entry name" value="dinb family like domain"/>
    <property type="match status" value="1"/>
</dbReference>
<protein>
    <submittedName>
        <fullName evidence="2">DinB family protein</fullName>
    </submittedName>
</protein>
<organism evidence="2 3">
    <name type="scientific">Cyclobacterium jeungdonense</name>
    <dbReference type="NCBI Taxonomy" id="708087"/>
    <lineage>
        <taxon>Bacteria</taxon>
        <taxon>Pseudomonadati</taxon>
        <taxon>Bacteroidota</taxon>
        <taxon>Cytophagia</taxon>
        <taxon>Cytophagales</taxon>
        <taxon>Cyclobacteriaceae</taxon>
        <taxon>Cyclobacterium</taxon>
    </lineage>
</organism>
<evidence type="ECO:0000259" key="1">
    <source>
        <dbReference type="Pfam" id="PF12867"/>
    </source>
</evidence>
<feature type="domain" description="DinB-like" evidence="1">
    <location>
        <begin position="47"/>
        <end position="169"/>
    </location>
</feature>
<dbReference type="SUPFAM" id="SSF109854">
    <property type="entry name" value="DinB/YfiT-like putative metalloenzymes"/>
    <property type="match status" value="1"/>
</dbReference>
<keyword evidence="3" id="KW-1185">Reference proteome</keyword>
<evidence type="ECO:0000313" key="3">
    <source>
        <dbReference type="Proteomes" id="UP001236663"/>
    </source>
</evidence>
<dbReference type="InterPro" id="IPR034660">
    <property type="entry name" value="DinB/YfiT-like"/>
</dbReference>
<evidence type="ECO:0000313" key="2">
    <source>
        <dbReference type="EMBL" id="MDN3687349.1"/>
    </source>
</evidence>
<gene>
    <name evidence="2" type="ORF">QWZ15_05890</name>
</gene>
<sequence length="184" mass="21078">METSKGLPEPKAGTYHLFYKGYIERVSGRDLRKISAEQEHFISSVYGDLSPAAAAKSYQPGKWSFNQVLGHVLDTEKIMHFRALCISRGEKAPLPGFDQDLYVKSAGFESQSPQKILASFLLHRQLFWEFIEDISLDQWHFEGIVRDQTMAFSALVYIIFGHMEHHVELLRKHYLPLLHPGSSL</sequence>
<dbReference type="RefSeq" id="WP_163386614.1">
    <property type="nucleotide sequence ID" value="NZ_JAUFQS010000005.1"/>
</dbReference>
<dbReference type="InterPro" id="IPR024775">
    <property type="entry name" value="DinB-like"/>
</dbReference>
<accession>A0ABT8C3K5</accession>
<dbReference type="Proteomes" id="UP001236663">
    <property type="component" value="Unassembled WGS sequence"/>
</dbReference>
<proteinExistence type="predicted"/>
<name>A0ABT8C3K5_9BACT</name>
<reference evidence="3" key="1">
    <citation type="journal article" date="2019" name="Int. J. Syst. Evol. Microbiol.">
        <title>The Global Catalogue of Microorganisms (GCM) 10K type strain sequencing project: providing services to taxonomists for standard genome sequencing and annotation.</title>
        <authorList>
            <consortium name="The Broad Institute Genomics Platform"/>
            <consortium name="The Broad Institute Genome Sequencing Center for Infectious Disease"/>
            <person name="Wu L."/>
            <person name="Ma J."/>
        </authorList>
    </citation>
    <scope>NUCLEOTIDE SEQUENCE [LARGE SCALE GENOMIC DNA]</scope>
    <source>
        <strain evidence="3">CECT 7706</strain>
    </source>
</reference>